<evidence type="ECO:0000256" key="1">
    <source>
        <dbReference type="SAM" id="Phobius"/>
    </source>
</evidence>
<keyword evidence="1" id="KW-1133">Transmembrane helix</keyword>
<dbReference type="EMBL" id="SKFG01000017">
    <property type="protein sequence ID" value="TCZ75703.1"/>
    <property type="molecule type" value="Genomic_DNA"/>
</dbReference>
<keyword evidence="4" id="KW-1185">Reference proteome</keyword>
<comment type="caution">
    <text evidence="3">The sequence shown here is derived from an EMBL/GenBank/DDBJ whole genome shotgun (WGS) entry which is preliminary data.</text>
</comment>
<evidence type="ECO:0000313" key="4">
    <source>
        <dbReference type="Proteomes" id="UP000295418"/>
    </source>
</evidence>
<keyword evidence="1" id="KW-0812">Transmembrane</keyword>
<keyword evidence="1" id="KW-0472">Membrane</keyword>
<evidence type="ECO:0008006" key="5">
    <source>
        <dbReference type="Google" id="ProtNLM"/>
    </source>
</evidence>
<reference evidence="3 4" key="1">
    <citation type="submission" date="2019-03" db="EMBL/GenBank/DDBJ databases">
        <authorList>
            <person name="Kim M.K.M."/>
        </authorList>
    </citation>
    <scope>NUCLEOTIDE SEQUENCE [LARGE SCALE GENOMIC DNA]</scope>
    <source>
        <strain evidence="3 4">18JY21-1</strain>
    </source>
</reference>
<feature type="chain" id="PRO_5020954785" description="DUF2334 domain-containing protein" evidence="2">
    <location>
        <begin position="30"/>
        <end position="520"/>
    </location>
</feature>
<protein>
    <recommendedName>
        <fullName evidence="5">DUF2334 domain-containing protein</fullName>
    </recommendedName>
</protein>
<proteinExistence type="predicted"/>
<gene>
    <name evidence="3" type="ORF">E0485_16530</name>
</gene>
<sequence>MNLNITHFHKVLILSLMLMLITPSVHVQAAETKPQVQVLLLYDSLAKHTAQEGNVEALKRMLAAYGVQVTFTSIDQYVSGLITKFNKVIYIQNAGDLSITNPDYLHDMEGYTGDYMHIGKQIPAKLQRQLGVQIATTLPSSIQFQIDRFSQTITNDQSLTYMVSAIGTTYGSLISDSTELHAPFAVCNGSYAYIPYYQQGNLSELMMAYPLKDWLGVTREAQTYLLFKVIYPFSDLSLLKQLADQLFDAGIPFMVSARPVFENTDYPAMLRYLEALKYVQAKNGTILINAPVVQPTISQERPLKEQMESFIDVLADYGIAPLGIGAEMYWSYDRLYGSSGMGFFNSAILFPDETIRHREETPTAYSFAFSGFSLSAENTQEINYSGITSPQLPMDTMLTYDFIDDETKLAQLVDSIRNSWRLFGDYKNESHTVQTSKNTIVSNQGILTINQQVIDLNEAPKIIETNYDYVEKQKQSFATLFNIQNKIFAILILISLVVFGFLLIIGARLYKRKYKNQRRQ</sequence>
<dbReference type="RefSeq" id="WP_132419164.1">
    <property type="nucleotide sequence ID" value="NZ_SKFG01000017.1"/>
</dbReference>
<feature type="signal peptide" evidence="2">
    <location>
        <begin position="1"/>
        <end position="29"/>
    </location>
</feature>
<accession>A0A4R4E9L6</accession>
<organism evidence="3 4">
    <name type="scientific">Paenibacillus albiflavus</name>
    <dbReference type="NCBI Taxonomy" id="2545760"/>
    <lineage>
        <taxon>Bacteria</taxon>
        <taxon>Bacillati</taxon>
        <taxon>Bacillota</taxon>
        <taxon>Bacilli</taxon>
        <taxon>Bacillales</taxon>
        <taxon>Paenibacillaceae</taxon>
        <taxon>Paenibacillus</taxon>
    </lineage>
</organism>
<evidence type="ECO:0000313" key="3">
    <source>
        <dbReference type="EMBL" id="TCZ75703.1"/>
    </source>
</evidence>
<feature type="transmembrane region" description="Helical" evidence="1">
    <location>
        <begin position="487"/>
        <end position="510"/>
    </location>
</feature>
<dbReference type="OrthoDB" id="1779709at2"/>
<evidence type="ECO:0000256" key="2">
    <source>
        <dbReference type="SAM" id="SignalP"/>
    </source>
</evidence>
<keyword evidence="2" id="KW-0732">Signal</keyword>
<dbReference type="Proteomes" id="UP000295418">
    <property type="component" value="Unassembled WGS sequence"/>
</dbReference>
<dbReference type="AlphaFoldDB" id="A0A4R4E9L6"/>
<name>A0A4R4E9L6_9BACL</name>